<dbReference type="Pfam" id="PF00356">
    <property type="entry name" value="LacI"/>
    <property type="match status" value="1"/>
</dbReference>
<dbReference type="InterPro" id="IPR000843">
    <property type="entry name" value="HTH_LacI"/>
</dbReference>
<name>A0A506UCM6_9HYPH</name>
<feature type="domain" description="HTH lacI-type" evidence="5">
    <location>
        <begin position="19"/>
        <end position="73"/>
    </location>
</feature>
<keyword evidence="2" id="KW-0238">DNA-binding</keyword>
<protein>
    <submittedName>
        <fullName evidence="6">LacI family transcriptional regulator</fullName>
    </submittedName>
</protein>
<keyword evidence="7" id="KW-1185">Reference proteome</keyword>
<dbReference type="AlphaFoldDB" id="A0A506UCM6"/>
<gene>
    <name evidence="6" type="ORF">FJU08_11385</name>
</gene>
<evidence type="ECO:0000256" key="4">
    <source>
        <dbReference type="SAM" id="MobiDB-lite"/>
    </source>
</evidence>
<dbReference type="InterPro" id="IPR046335">
    <property type="entry name" value="LacI/GalR-like_sensor"/>
</dbReference>
<dbReference type="InterPro" id="IPR028082">
    <property type="entry name" value="Peripla_BP_I"/>
</dbReference>
<accession>A0A506UCM6</accession>
<evidence type="ECO:0000313" key="6">
    <source>
        <dbReference type="EMBL" id="TPW30565.1"/>
    </source>
</evidence>
<dbReference type="GO" id="GO:0000976">
    <property type="term" value="F:transcription cis-regulatory region binding"/>
    <property type="evidence" value="ECO:0007669"/>
    <property type="project" value="TreeGrafter"/>
</dbReference>
<proteinExistence type="predicted"/>
<feature type="compositionally biased region" description="Polar residues" evidence="4">
    <location>
        <begin position="8"/>
        <end position="20"/>
    </location>
</feature>
<organism evidence="6 7">
    <name type="scientific">Martelella alba</name>
    <dbReference type="NCBI Taxonomy" id="2590451"/>
    <lineage>
        <taxon>Bacteria</taxon>
        <taxon>Pseudomonadati</taxon>
        <taxon>Pseudomonadota</taxon>
        <taxon>Alphaproteobacteria</taxon>
        <taxon>Hyphomicrobiales</taxon>
        <taxon>Aurantimonadaceae</taxon>
        <taxon>Martelella</taxon>
    </lineage>
</organism>
<feature type="region of interest" description="Disordered" evidence="4">
    <location>
        <begin position="1"/>
        <end position="20"/>
    </location>
</feature>
<dbReference type="CDD" id="cd01392">
    <property type="entry name" value="HTH_LacI"/>
    <property type="match status" value="1"/>
</dbReference>
<dbReference type="PROSITE" id="PS00356">
    <property type="entry name" value="HTH_LACI_1"/>
    <property type="match status" value="1"/>
</dbReference>
<keyword evidence="1" id="KW-0805">Transcription regulation</keyword>
<keyword evidence="3" id="KW-0804">Transcription</keyword>
<dbReference type="GO" id="GO:0003700">
    <property type="term" value="F:DNA-binding transcription factor activity"/>
    <property type="evidence" value="ECO:0007669"/>
    <property type="project" value="TreeGrafter"/>
</dbReference>
<evidence type="ECO:0000256" key="2">
    <source>
        <dbReference type="ARBA" id="ARBA00023125"/>
    </source>
</evidence>
<dbReference type="PANTHER" id="PTHR30146">
    <property type="entry name" value="LACI-RELATED TRANSCRIPTIONAL REPRESSOR"/>
    <property type="match status" value="1"/>
</dbReference>
<dbReference type="Pfam" id="PF13377">
    <property type="entry name" value="Peripla_BP_3"/>
    <property type="match status" value="1"/>
</dbReference>
<dbReference type="SUPFAM" id="SSF47413">
    <property type="entry name" value="lambda repressor-like DNA-binding domains"/>
    <property type="match status" value="1"/>
</dbReference>
<comment type="caution">
    <text evidence="6">The sequence shown here is derived from an EMBL/GenBank/DDBJ whole genome shotgun (WGS) entry which is preliminary data.</text>
</comment>
<dbReference type="Proteomes" id="UP000318801">
    <property type="component" value="Unassembled WGS sequence"/>
</dbReference>
<evidence type="ECO:0000256" key="3">
    <source>
        <dbReference type="ARBA" id="ARBA00023163"/>
    </source>
</evidence>
<evidence type="ECO:0000256" key="1">
    <source>
        <dbReference type="ARBA" id="ARBA00023015"/>
    </source>
</evidence>
<dbReference type="PROSITE" id="PS50932">
    <property type="entry name" value="HTH_LACI_2"/>
    <property type="match status" value="1"/>
</dbReference>
<dbReference type="OrthoDB" id="7170131at2"/>
<dbReference type="SUPFAM" id="SSF53822">
    <property type="entry name" value="Periplasmic binding protein-like I"/>
    <property type="match status" value="1"/>
</dbReference>
<sequence length="348" mass="38104">MKRGMYLSSRQRGGSKPRTTLNDVANIAGVSPITVSRALREPQKVSDKLREQILSIVDDIGYVPNFAARSLASRHSGVVAVLGPILGSRAFSLAAKGVEDRFQRSDLRTQFANTGLNAAEEAQQLKLFLAQNPAGIIIESFAEFPVNKKLIAEIDCPVVQMMDTSLDPLDMGVGICHRDAAAAATRMLISKGYRRIASLGASKDIRSRRRFDGYRDALVDAGLYDPALVIDSEREHSLEFGMELLDRIHAEQPDVDAAFCHSDELALGVYFRSLQLGLRVPEDFGICGYDGMGFAGMKNAPLTTVQVPLYEIGEKAAELIIRFMSEGERPNDAVRLDATIIEGRTTRS</sequence>
<dbReference type="PANTHER" id="PTHR30146:SF33">
    <property type="entry name" value="TRANSCRIPTIONAL REGULATOR"/>
    <property type="match status" value="1"/>
</dbReference>
<reference evidence="6 7" key="1">
    <citation type="submission" date="2019-06" db="EMBL/GenBank/DDBJ databases">
        <authorList>
            <person name="Li M."/>
        </authorList>
    </citation>
    <scope>NUCLEOTIDE SEQUENCE [LARGE SCALE GENOMIC DNA]</scope>
    <source>
        <strain evidence="6 7">BGMRC2036</strain>
    </source>
</reference>
<dbReference type="EMBL" id="VHLG01000005">
    <property type="protein sequence ID" value="TPW30565.1"/>
    <property type="molecule type" value="Genomic_DNA"/>
</dbReference>
<dbReference type="SMART" id="SM00354">
    <property type="entry name" value="HTH_LACI"/>
    <property type="match status" value="1"/>
</dbReference>
<dbReference type="Gene3D" id="1.10.260.40">
    <property type="entry name" value="lambda repressor-like DNA-binding domains"/>
    <property type="match status" value="1"/>
</dbReference>
<evidence type="ECO:0000313" key="7">
    <source>
        <dbReference type="Proteomes" id="UP000318801"/>
    </source>
</evidence>
<dbReference type="InterPro" id="IPR010982">
    <property type="entry name" value="Lambda_DNA-bd_dom_sf"/>
</dbReference>
<dbReference type="CDD" id="cd01575">
    <property type="entry name" value="PBP1_GntR"/>
    <property type="match status" value="1"/>
</dbReference>
<evidence type="ECO:0000259" key="5">
    <source>
        <dbReference type="PROSITE" id="PS50932"/>
    </source>
</evidence>
<dbReference type="Gene3D" id="3.40.50.2300">
    <property type="match status" value="2"/>
</dbReference>